<dbReference type="Proteomes" id="UP000031671">
    <property type="component" value="Unassembled WGS sequence"/>
</dbReference>
<reference evidence="1 2" key="2">
    <citation type="submission" date="2015-01" db="EMBL/GenBank/DDBJ databases">
        <authorList>
            <consortium name="NBRP consortium"/>
            <person name="Sawabe T."/>
            <person name="Meirelles P."/>
            <person name="Feng G."/>
            <person name="Sayaka M."/>
            <person name="Hattori M."/>
            <person name="Ohkuma M."/>
        </authorList>
    </citation>
    <scope>NUCLEOTIDE SEQUENCE [LARGE SCALE GENOMIC DNA]</scope>
    <source>
        <strain evidence="2">JCM 19231</strain>
    </source>
</reference>
<sequence length="81" mass="9175">MSVQGCIDYLASVRNLKSKESDSKQSRMLDVDHYFEEKRLQRLEDGLFESESIYLMGASNKGTNNSSVSLDQGMVFRSSDD</sequence>
<organism evidence="1 2">
    <name type="scientific">Vibrio ishigakensis</name>
    <dbReference type="NCBI Taxonomy" id="1481914"/>
    <lineage>
        <taxon>Bacteria</taxon>
        <taxon>Pseudomonadati</taxon>
        <taxon>Pseudomonadota</taxon>
        <taxon>Gammaproteobacteria</taxon>
        <taxon>Vibrionales</taxon>
        <taxon>Vibrionaceae</taxon>
        <taxon>Vibrio</taxon>
    </lineage>
</organism>
<name>A0A0B8NYF4_9VIBR</name>
<dbReference type="AlphaFoldDB" id="A0A0B8NYF4"/>
<evidence type="ECO:0000313" key="2">
    <source>
        <dbReference type="Proteomes" id="UP000031671"/>
    </source>
</evidence>
<gene>
    <name evidence="1" type="ORF">JCM19231_4039</name>
</gene>
<keyword evidence="2" id="KW-1185">Reference proteome</keyword>
<comment type="caution">
    <text evidence="1">The sequence shown here is derived from an EMBL/GenBank/DDBJ whole genome shotgun (WGS) entry which is preliminary data.</text>
</comment>
<dbReference type="EMBL" id="BBRZ01000023">
    <property type="protein sequence ID" value="GAM56093.1"/>
    <property type="molecule type" value="Genomic_DNA"/>
</dbReference>
<dbReference type="RefSeq" id="WP_261837053.1">
    <property type="nucleotide sequence ID" value="NZ_AP024882.1"/>
</dbReference>
<evidence type="ECO:0000313" key="1">
    <source>
        <dbReference type="EMBL" id="GAM56093.1"/>
    </source>
</evidence>
<accession>A0A0B8NYF4</accession>
<proteinExistence type="predicted"/>
<reference evidence="1 2" key="1">
    <citation type="submission" date="2015-01" db="EMBL/GenBank/DDBJ databases">
        <title>Vibrio sp. C1 JCM 19231 whole genome shotgun sequence.</title>
        <authorList>
            <person name="Sawabe T."/>
            <person name="Meirelles P."/>
            <person name="Feng G."/>
            <person name="Sayaka M."/>
            <person name="Hattori M."/>
            <person name="Ohkuma M."/>
        </authorList>
    </citation>
    <scope>NUCLEOTIDE SEQUENCE [LARGE SCALE GENOMIC DNA]</scope>
    <source>
        <strain evidence="2">JCM 19231</strain>
    </source>
</reference>
<protein>
    <submittedName>
        <fullName evidence="1">Uncharacterized protein</fullName>
    </submittedName>
</protein>